<protein>
    <submittedName>
        <fullName evidence="1">Uncharacterized protein</fullName>
    </submittedName>
</protein>
<gene>
    <name evidence="1" type="ORF">BN2476_350060</name>
</gene>
<reference evidence="1" key="1">
    <citation type="submission" date="2016-12" db="EMBL/GenBank/DDBJ databases">
        <authorList>
            <person name="Moulin L."/>
        </authorList>
    </citation>
    <scope>NUCLEOTIDE SEQUENCE [LARGE SCALE GENOMIC DNA]</scope>
    <source>
        <strain evidence="1">STM 7183</strain>
    </source>
</reference>
<proteinExistence type="predicted"/>
<dbReference type="Proteomes" id="UP000195569">
    <property type="component" value="Unassembled WGS sequence"/>
</dbReference>
<name>A0A1N7S7I9_9BURK</name>
<dbReference type="AlphaFoldDB" id="A0A1N7S7I9"/>
<organism evidence="1 2">
    <name type="scientific">Paraburkholderia piptadeniae</name>
    <dbReference type="NCBI Taxonomy" id="1701573"/>
    <lineage>
        <taxon>Bacteria</taxon>
        <taxon>Pseudomonadati</taxon>
        <taxon>Pseudomonadota</taxon>
        <taxon>Betaproteobacteria</taxon>
        <taxon>Burkholderiales</taxon>
        <taxon>Burkholderiaceae</taxon>
        <taxon>Paraburkholderia</taxon>
    </lineage>
</organism>
<sequence length="61" mass="6775">MNAHAYDRGPRRWLFASGHRKQQRLFALGCTRVAYHDSDDTSVRAEEAMHIVADLGCAGSA</sequence>
<dbReference type="EMBL" id="CYGY02000035">
    <property type="protein sequence ID" value="SIT43356.1"/>
    <property type="molecule type" value="Genomic_DNA"/>
</dbReference>
<keyword evidence="2" id="KW-1185">Reference proteome</keyword>
<evidence type="ECO:0000313" key="1">
    <source>
        <dbReference type="EMBL" id="SIT43356.1"/>
    </source>
</evidence>
<evidence type="ECO:0000313" key="2">
    <source>
        <dbReference type="Proteomes" id="UP000195569"/>
    </source>
</evidence>
<accession>A0A1N7S7I9</accession>
<comment type="caution">
    <text evidence="1">The sequence shown here is derived from an EMBL/GenBank/DDBJ whole genome shotgun (WGS) entry which is preliminary data.</text>
</comment>